<dbReference type="PROSITE" id="PS50089">
    <property type="entry name" value="ZF_RING_2"/>
    <property type="match status" value="1"/>
</dbReference>
<evidence type="ECO:0000256" key="4">
    <source>
        <dbReference type="ARBA" id="ARBA00012483"/>
    </source>
</evidence>
<keyword evidence="6 16" id="KW-0808">Transferase</keyword>
<dbReference type="EC" id="2.3.2.27" evidence="4 16"/>
<evidence type="ECO:0000256" key="1">
    <source>
        <dbReference type="ARBA" id="ARBA00000900"/>
    </source>
</evidence>
<gene>
    <name evidence="19" type="ORF">ZT3D7_G2397</name>
</gene>
<dbReference type="Proteomes" id="UP000215127">
    <property type="component" value="Chromosome 2"/>
</dbReference>
<dbReference type="PANTHER" id="PTHR20973:SF0">
    <property type="entry name" value="NON-STRUCTURAL MAINTENANCE OF CHROMOSOMES ELEMENT 1 HOMOLOG"/>
    <property type="match status" value="1"/>
</dbReference>
<evidence type="ECO:0000256" key="16">
    <source>
        <dbReference type="RuleBase" id="RU368018"/>
    </source>
</evidence>
<feature type="domain" description="RING-type" evidence="18">
    <location>
        <begin position="235"/>
        <end position="279"/>
    </location>
</feature>
<evidence type="ECO:0000256" key="8">
    <source>
        <dbReference type="ARBA" id="ARBA00022763"/>
    </source>
</evidence>
<dbReference type="GO" id="GO:0008270">
    <property type="term" value="F:zinc ion binding"/>
    <property type="evidence" value="ECO:0007669"/>
    <property type="project" value="UniProtKB-KW"/>
</dbReference>
<evidence type="ECO:0000256" key="6">
    <source>
        <dbReference type="ARBA" id="ARBA00022679"/>
    </source>
</evidence>
<keyword evidence="7 16" id="KW-0479">Metal-binding</keyword>
<dbReference type="GO" id="GO:0005634">
    <property type="term" value="C:nucleus"/>
    <property type="evidence" value="ECO:0007669"/>
    <property type="project" value="UniProtKB-SubCell"/>
</dbReference>
<proteinExistence type="inferred from homology"/>
<feature type="region of interest" description="Disordered" evidence="17">
    <location>
        <begin position="275"/>
        <end position="329"/>
    </location>
</feature>
<dbReference type="InterPro" id="IPR014857">
    <property type="entry name" value="Nse1_RING_C4HC3-type"/>
</dbReference>
<comment type="catalytic activity">
    <reaction evidence="1 16">
        <text>S-ubiquitinyl-[E2 ubiquitin-conjugating enzyme]-L-cysteine + [acceptor protein]-L-lysine = [E2 ubiquitin-conjugating enzyme]-L-cysteine + N(6)-ubiquitinyl-[acceptor protein]-L-lysine.</text>
        <dbReference type="EC" id="2.3.2.27"/>
    </reaction>
</comment>
<keyword evidence="11 16" id="KW-0862">Zinc</keyword>
<sequence>MSEEPDDRTVYGHKHKAFLQALTSRQVITFDEAKPLIAAIETSEKPDRPTQPGDITEVDFKDYVNTVNDAISPFDFEIRNLQHQTSKERVYAFVNTTSDALTQMSTMHSADEIAFVKRVLDAMFETYNTQRAEVMAITSLQALKLAKANESQRRESQSQTQAAQGLTMTQAEKALETMVEEGWFELSESGYYSLTPRALMELRGWLVDMYNEQEEEDDEDDDEEEGGTHVRIKFCAACRDIVTVGQRCPNLPCNARVHNACVRNMFRTQRDSEKCPACETAWRDPPPVGEKAAKSNGGRRSINGTAARRSNGSTRVEEEEDSDASGGAD</sequence>
<dbReference type="STRING" id="1276538.A0A1X7RJ58"/>
<name>A0A1X7RJ58_ZYMT9</name>
<keyword evidence="14 16" id="KW-0539">Nucleus</keyword>
<keyword evidence="12 16" id="KW-0233">DNA recombination</keyword>
<feature type="compositionally biased region" description="Polar residues" evidence="17">
    <location>
        <begin position="302"/>
        <end position="314"/>
    </location>
</feature>
<comment type="function">
    <text evidence="16">Acts in a DNA repair pathway for removal of UV-induced DNA damage that is distinct from classical nucleotide excision repair and in repair of ionizing radiation damage. Functions in homologous recombination repair of DNA double strand breaks and in recovery of stalled replication forks.</text>
</comment>
<organism evidence="19 20">
    <name type="scientific">Zymoseptoria tritici (strain ST99CH_3D7)</name>
    <dbReference type="NCBI Taxonomy" id="1276538"/>
    <lineage>
        <taxon>Eukaryota</taxon>
        <taxon>Fungi</taxon>
        <taxon>Dikarya</taxon>
        <taxon>Ascomycota</taxon>
        <taxon>Pezizomycotina</taxon>
        <taxon>Dothideomycetes</taxon>
        <taxon>Dothideomycetidae</taxon>
        <taxon>Mycosphaerellales</taxon>
        <taxon>Mycosphaerellaceae</taxon>
        <taxon>Zymoseptoria</taxon>
    </lineage>
</organism>
<comment type="subunit">
    <text evidence="16">Component of the Smc5-Smc6 complex.</text>
</comment>
<dbReference type="InterPro" id="IPR001841">
    <property type="entry name" value="Znf_RING"/>
</dbReference>
<evidence type="ECO:0000256" key="15">
    <source>
        <dbReference type="PROSITE-ProRule" id="PRU00175"/>
    </source>
</evidence>
<dbReference type="EMBL" id="LT853693">
    <property type="protein sequence ID" value="SMQ47250.1"/>
    <property type="molecule type" value="Genomic_DNA"/>
</dbReference>
<evidence type="ECO:0000256" key="14">
    <source>
        <dbReference type="ARBA" id="ARBA00023242"/>
    </source>
</evidence>
<evidence type="ECO:0000256" key="5">
    <source>
        <dbReference type="ARBA" id="ARBA00019422"/>
    </source>
</evidence>
<dbReference type="AlphaFoldDB" id="A0A1X7RJ58"/>
<evidence type="ECO:0000259" key="18">
    <source>
        <dbReference type="PROSITE" id="PS50089"/>
    </source>
</evidence>
<evidence type="ECO:0000313" key="20">
    <source>
        <dbReference type="Proteomes" id="UP000215127"/>
    </source>
</evidence>
<keyword evidence="8 16" id="KW-0227">DNA damage</keyword>
<dbReference type="InterPro" id="IPR011513">
    <property type="entry name" value="Nse1"/>
</dbReference>
<dbReference type="Gene3D" id="3.90.1150.220">
    <property type="match status" value="1"/>
</dbReference>
<comment type="subcellular location">
    <subcellularLocation>
        <location evidence="2 16">Nucleus</location>
    </subcellularLocation>
</comment>
<evidence type="ECO:0000256" key="3">
    <source>
        <dbReference type="ARBA" id="ARBA00010258"/>
    </source>
</evidence>
<evidence type="ECO:0000256" key="2">
    <source>
        <dbReference type="ARBA" id="ARBA00004123"/>
    </source>
</evidence>
<dbReference type="CDD" id="cd16493">
    <property type="entry name" value="RING-CH-C4HC3_NSE1"/>
    <property type="match status" value="1"/>
</dbReference>
<comment type="similarity">
    <text evidence="3 16">Belongs to the NSE1 family.</text>
</comment>
<keyword evidence="9 15" id="KW-0863">Zinc-finger</keyword>
<keyword evidence="10 16" id="KW-0833">Ubl conjugation pathway</keyword>
<evidence type="ECO:0000256" key="10">
    <source>
        <dbReference type="ARBA" id="ARBA00022786"/>
    </source>
</evidence>
<accession>A0A1X7RJ58</accession>
<keyword evidence="13 16" id="KW-0234">DNA repair</keyword>
<evidence type="ECO:0000256" key="12">
    <source>
        <dbReference type="ARBA" id="ARBA00023172"/>
    </source>
</evidence>
<dbReference type="GO" id="GO:0000724">
    <property type="term" value="P:double-strand break repair via homologous recombination"/>
    <property type="evidence" value="ECO:0007669"/>
    <property type="project" value="TreeGrafter"/>
</dbReference>
<dbReference type="GO" id="GO:0030915">
    <property type="term" value="C:Smc5-Smc6 complex"/>
    <property type="evidence" value="ECO:0007669"/>
    <property type="project" value="UniProtKB-UniRule"/>
</dbReference>
<dbReference type="Gene3D" id="1.10.10.10">
    <property type="entry name" value="Winged helix-like DNA-binding domain superfamily/Winged helix DNA-binding domain"/>
    <property type="match status" value="1"/>
</dbReference>
<dbReference type="SUPFAM" id="SSF57850">
    <property type="entry name" value="RING/U-box"/>
    <property type="match status" value="1"/>
</dbReference>
<dbReference type="Pfam" id="PF07574">
    <property type="entry name" value="SMC_Nse1"/>
    <property type="match status" value="1"/>
</dbReference>
<evidence type="ECO:0000256" key="17">
    <source>
        <dbReference type="SAM" id="MobiDB-lite"/>
    </source>
</evidence>
<dbReference type="PANTHER" id="PTHR20973">
    <property type="entry name" value="NON-SMC ELEMENT 1-RELATED"/>
    <property type="match status" value="1"/>
</dbReference>
<dbReference type="Pfam" id="PF08746">
    <property type="entry name" value="zf-RING-like"/>
    <property type="match status" value="1"/>
</dbReference>
<dbReference type="InterPro" id="IPR036388">
    <property type="entry name" value="WH-like_DNA-bd_sf"/>
</dbReference>
<reference evidence="19 20" key="1">
    <citation type="submission" date="2016-06" db="EMBL/GenBank/DDBJ databases">
        <authorList>
            <person name="Kjaerup R.B."/>
            <person name="Dalgaard T.S."/>
            <person name="Juul-Madsen H.R."/>
        </authorList>
    </citation>
    <scope>NUCLEOTIDE SEQUENCE [LARGE SCALE GENOMIC DNA]</scope>
</reference>
<evidence type="ECO:0000256" key="9">
    <source>
        <dbReference type="ARBA" id="ARBA00022771"/>
    </source>
</evidence>
<keyword evidence="20" id="KW-1185">Reference proteome</keyword>
<evidence type="ECO:0000256" key="11">
    <source>
        <dbReference type="ARBA" id="ARBA00022833"/>
    </source>
</evidence>
<dbReference type="GO" id="GO:0061630">
    <property type="term" value="F:ubiquitin protein ligase activity"/>
    <property type="evidence" value="ECO:0007669"/>
    <property type="project" value="UniProtKB-EC"/>
</dbReference>
<evidence type="ECO:0000256" key="13">
    <source>
        <dbReference type="ARBA" id="ARBA00023204"/>
    </source>
</evidence>
<protein>
    <recommendedName>
        <fullName evidence="5 16">Non-structural maintenance of chromosomes element 1 homolog</fullName>
        <ecNumber evidence="4 16">2.3.2.27</ecNumber>
    </recommendedName>
</protein>
<evidence type="ECO:0000256" key="7">
    <source>
        <dbReference type="ARBA" id="ARBA00022723"/>
    </source>
</evidence>
<dbReference type="Gene3D" id="3.30.40.10">
    <property type="entry name" value="Zinc/RING finger domain, C3HC4 (zinc finger)"/>
    <property type="match status" value="1"/>
</dbReference>
<evidence type="ECO:0000313" key="19">
    <source>
        <dbReference type="EMBL" id="SMQ47250.1"/>
    </source>
</evidence>
<dbReference type="InterPro" id="IPR013083">
    <property type="entry name" value="Znf_RING/FYVE/PHD"/>
</dbReference>